<accession>D7KY67</accession>
<organism evidence="2">
    <name type="scientific">Arabidopsis lyrata subsp. lyrata</name>
    <name type="common">Lyre-leaved rock-cress</name>
    <dbReference type="NCBI Taxonomy" id="81972"/>
    <lineage>
        <taxon>Eukaryota</taxon>
        <taxon>Viridiplantae</taxon>
        <taxon>Streptophyta</taxon>
        <taxon>Embryophyta</taxon>
        <taxon>Tracheophyta</taxon>
        <taxon>Spermatophyta</taxon>
        <taxon>Magnoliopsida</taxon>
        <taxon>eudicotyledons</taxon>
        <taxon>Gunneridae</taxon>
        <taxon>Pentapetalae</taxon>
        <taxon>rosids</taxon>
        <taxon>malvids</taxon>
        <taxon>Brassicales</taxon>
        <taxon>Brassicaceae</taxon>
        <taxon>Camelineae</taxon>
        <taxon>Arabidopsis</taxon>
    </lineage>
</organism>
<evidence type="ECO:0000313" key="1">
    <source>
        <dbReference type="EMBL" id="EFH64480.1"/>
    </source>
</evidence>
<dbReference type="EMBL" id="GL348714">
    <property type="protein sequence ID" value="EFH64480.1"/>
    <property type="molecule type" value="Genomic_DNA"/>
</dbReference>
<evidence type="ECO:0000313" key="2">
    <source>
        <dbReference type="Proteomes" id="UP000008694"/>
    </source>
</evidence>
<dbReference type="Gramene" id="Al_scaffold_0002_667">
    <property type="protein sequence ID" value="Al_scaffold_0002_667"/>
    <property type="gene ID" value="Al_scaffold_0002_667"/>
</dbReference>
<proteinExistence type="predicted"/>
<dbReference type="AlphaFoldDB" id="D7KY67"/>
<dbReference type="HOGENOM" id="CLU_1549715_0_0_1"/>
<protein>
    <submittedName>
        <fullName evidence="1">Predicted protein</fullName>
    </submittedName>
</protein>
<gene>
    <name evidence="1" type="ORF">ARALYDRAFT_675517</name>
</gene>
<reference evidence="2" key="1">
    <citation type="journal article" date="2011" name="Nat. Genet.">
        <title>The Arabidopsis lyrata genome sequence and the basis of rapid genome size change.</title>
        <authorList>
            <person name="Hu T.T."/>
            <person name="Pattyn P."/>
            <person name="Bakker E.G."/>
            <person name="Cao J."/>
            <person name="Cheng J.-F."/>
            <person name="Clark R.M."/>
            <person name="Fahlgren N."/>
            <person name="Fawcett J.A."/>
            <person name="Grimwood J."/>
            <person name="Gundlach H."/>
            <person name="Haberer G."/>
            <person name="Hollister J.D."/>
            <person name="Ossowski S."/>
            <person name="Ottilar R.P."/>
            <person name="Salamov A.A."/>
            <person name="Schneeberger K."/>
            <person name="Spannagl M."/>
            <person name="Wang X."/>
            <person name="Yang L."/>
            <person name="Nasrallah M.E."/>
            <person name="Bergelson J."/>
            <person name="Carrington J.C."/>
            <person name="Gaut B.S."/>
            <person name="Schmutz J."/>
            <person name="Mayer K.F.X."/>
            <person name="Van de Peer Y."/>
            <person name="Grigoriev I.V."/>
            <person name="Nordborg M."/>
            <person name="Weigel D."/>
            <person name="Guo Y.-L."/>
        </authorList>
    </citation>
    <scope>NUCLEOTIDE SEQUENCE [LARGE SCALE GENOMIC DNA]</scope>
    <source>
        <strain evidence="2">cv. MN47</strain>
    </source>
</reference>
<dbReference type="Proteomes" id="UP000008694">
    <property type="component" value="Unassembled WGS sequence"/>
</dbReference>
<sequence>MRQINHCFHLPNDNGNQIRDIKDGDEDNLFNGWKVMSSLTRETEVVSTRIAPNIVDNQQLLNTQHDSTRRGDLVRVPGGVVSSTYAWSLRRLYTGYFDGVSYVSSLDQLVHVAPKMCYMNTSIIFLAESYLTIKDLTHSPKIMLHMLFHNGHSISAVTLMASPMYPVLTSLFM</sequence>
<name>D7KY67_ARALL</name>
<keyword evidence="2" id="KW-1185">Reference proteome</keyword>